<dbReference type="Gene3D" id="1.20.5.340">
    <property type="match status" value="1"/>
</dbReference>
<accession>A0A917DDN1</accession>
<organism evidence="1 2">
    <name type="scientific">Aureimonas glaciei</name>
    <dbReference type="NCBI Taxonomy" id="1776957"/>
    <lineage>
        <taxon>Bacteria</taxon>
        <taxon>Pseudomonadati</taxon>
        <taxon>Pseudomonadota</taxon>
        <taxon>Alphaproteobacteria</taxon>
        <taxon>Hyphomicrobiales</taxon>
        <taxon>Aurantimonadaceae</taxon>
        <taxon>Aureimonas</taxon>
    </lineage>
</organism>
<proteinExistence type="predicted"/>
<evidence type="ECO:0000313" key="1">
    <source>
        <dbReference type="EMBL" id="GGD29256.1"/>
    </source>
</evidence>
<protein>
    <recommendedName>
        <fullName evidence="3">DUF1983 domain-containing protein</fullName>
    </recommendedName>
</protein>
<keyword evidence="2" id="KW-1185">Reference proteome</keyword>
<evidence type="ECO:0008006" key="3">
    <source>
        <dbReference type="Google" id="ProtNLM"/>
    </source>
</evidence>
<gene>
    <name evidence="1" type="ORF">GCM10011335_35490</name>
</gene>
<dbReference type="EMBL" id="BMJJ01000009">
    <property type="protein sequence ID" value="GGD29256.1"/>
    <property type="molecule type" value="Genomic_DNA"/>
</dbReference>
<evidence type="ECO:0000313" key="2">
    <source>
        <dbReference type="Proteomes" id="UP000613160"/>
    </source>
</evidence>
<sequence length="232" mass="23133">MNSIRLANARTFQIDVASVSRDEAAASRISGAEARLASVEAGVAGNALATQALTTRVAATESGLSSTSSAVTTANARIDGVEGVNAGQATSISSLSGQVSTLNGQTSANAEAILGVSAEVAGAFASGLIRFQAVAAPGGVSSRIAILARASTGTGFVETGTYWDAMQDGTGRIVNLASRFIVTDGVTSVAPLIVSGGVVRLNVAYFNVLQSTNGQLVINGNGGGYISMSDNS</sequence>
<dbReference type="RefSeq" id="WP_188853201.1">
    <property type="nucleotide sequence ID" value="NZ_BMJJ01000009.1"/>
</dbReference>
<reference evidence="1" key="1">
    <citation type="journal article" date="2014" name="Int. J. Syst. Evol. Microbiol.">
        <title>Complete genome sequence of Corynebacterium casei LMG S-19264T (=DSM 44701T), isolated from a smear-ripened cheese.</title>
        <authorList>
            <consortium name="US DOE Joint Genome Institute (JGI-PGF)"/>
            <person name="Walter F."/>
            <person name="Albersmeier A."/>
            <person name="Kalinowski J."/>
            <person name="Ruckert C."/>
        </authorList>
    </citation>
    <scope>NUCLEOTIDE SEQUENCE</scope>
    <source>
        <strain evidence="1">CGMCC 1.15493</strain>
    </source>
</reference>
<dbReference type="Proteomes" id="UP000613160">
    <property type="component" value="Unassembled WGS sequence"/>
</dbReference>
<reference evidence="1" key="2">
    <citation type="submission" date="2020-09" db="EMBL/GenBank/DDBJ databases">
        <authorList>
            <person name="Sun Q."/>
            <person name="Zhou Y."/>
        </authorList>
    </citation>
    <scope>NUCLEOTIDE SEQUENCE</scope>
    <source>
        <strain evidence="1">CGMCC 1.15493</strain>
    </source>
</reference>
<dbReference type="AlphaFoldDB" id="A0A917DDN1"/>
<name>A0A917DDN1_9HYPH</name>
<comment type="caution">
    <text evidence="1">The sequence shown here is derived from an EMBL/GenBank/DDBJ whole genome shotgun (WGS) entry which is preliminary data.</text>
</comment>